<name>A0AAD7MD50_9AGAR</name>
<evidence type="ECO:0000256" key="1">
    <source>
        <dbReference type="SAM" id="MobiDB-lite"/>
    </source>
</evidence>
<reference evidence="2" key="1">
    <citation type="submission" date="2023-03" db="EMBL/GenBank/DDBJ databases">
        <title>Massive genome expansion in bonnet fungi (Mycena s.s.) driven by repeated elements and novel gene families across ecological guilds.</title>
        <authorList>
            <consortium name="Lawrence Berkeley National Laboratory"/>
            <person name="Harder C.B."/>
            <person name="Miyauchi S."/>
            <person name="Viragh M."/>
            <person name="Kuo A."/>
            <person name="Thoen E."/>
            <person name="Andreopoulos B."/>
            <person name="Lu D."/>
            <person name="Skrede I."/>
            <person name="Drula E."/>
            <person name="Henrissat B."/>
            <person name="Morin E."/>
            <person name="Kohler A."/>
            <person name="Barry K."/>
            <person name="LaButti K."/>
            <person name="Morin E."/>
            <person name="Salamov A."/>
            <person name="Lipzen A."/>
            <person name="Mereny Z."/>
            <person name="Hegedus B."/>
            <person name="Baldrian P."/>
            <person name="Stursova M."/>
            <person name="Weitz H."/>
            <person name="Taylor A."/>
            <person name="Grigoriev I.V."/>
            <person name="Nagy L.G."/>
            <person name="Martin F."/>
            <person name="Kauserud H."/>
        </authorList>
    </citation>
    <scope>NUCLEOTIDE SEQUENCE</scope>
    <source>
        <strain evidence="2">CBHHK182m</strain>
    </source>
</reference>
<dbReference type="EMBL" id="JARKIB010000394">
    <property type="protein sequence ID" value="KAJ7711512.1"/>
    <property type="molecule type" value="Genomic_DNA"/>
</dbReference>
<protein>
    <submittedName>
        <fullName evidence="2">Uncharacterized protein</fullName>
    </submittedName>
</protein>
<feature type="region of interest" description="Disordered" evidence="1">
    <location>
        <begin position="261"/>
        <end position="283"/>
    </location>
</feature>
<evidence type="ECO:0000313" key="3">
    <source>
        <dbReference type="Proteomes" id="UP001215598"/>
    </source>
</evidence>
<feature type="region of interest" description="Disordered" evidence="1">
    <location>
        <begin position="40"/>
        <end position="62"/>
    </location>
</feature>
<dbReference type="AlphaFoldDB" id="A0AAD7MD50"/>
<dbReference type="Proteomes" id="UP001215598">
    <property type="component" value="Unassembled WGS sequence"/>
</dbReference>
<organism evidence="2 3">
    <name type="scientific">Mycena metata</name>
    <dbReference type="NCBI Taxonomy" id="1033252"/>
    <lineage>
        <taxon>Eukaryota</taxon>
        <taxon>Fungi</taxon>
        <taxon>Dikarya</taxon>
        <taxon>Basidiomycota</taxon>
        <taxon>Agaricomycotina</taxon>
        <taxon>Agaricomycetes</taxon>
        <taxon>Agaricomycetidae</taxon>
        <taxon>Agaricales</taxon>
        <taxon>Marasmiineae</taxon>
        <taxon>Mycenaceae</taxon>
        <taxon>Mycena</taxon>
    </lineage>
</organism>
<feature type="compositionally biased region" description="Basic and acidic residues" evidence="1">
    <location>
        <begin position="268"/>
        <end position="277"/>
    </location>
</feature>
<evidence type="ECO:0000313" key="2">
    <source>
        <dbReference type="EMBL" id="KAJ7711512.1"/>
    </source>
</evidence>
<sequence>MPHFRSVAHYIDTLSDFLQPSNNKVFEGTPIHRIVSPDFVQQSPSKNAASRTKGGRNPNSLRVPYSSRQCQLCGHTAHCTANKIRFDLAELGFEGSSDIAPTLYEILYASLAAGRQANVIMMIAGHGCGSTQCFCVRRAEVWEFLGLACPEFHYCSEPGVSSFEANKIKKMLSRRQLDEHRNTYFPSEARRRVGVGAERGGREIPRFGFVHLEGNLRRYRRISVANRVEDRFGIRKSFVTSTGNGQAILGSAWARVLGRGSSQPTDSFEEHEHEKGVGHGGNSYTVHTYATPEGRAGGGAVSCCHGVLSLDLYMWVLVRYVRISPSGLGYMKLEAISEDQRSTRRQVYIPTALGMQPTPEGRAGSGAVALNYGVRPAQLREKTIRIQGTRANPSLAIARSAAASQRSLLLIGGLGGGRALRYLHSESISGARVIHIWTEERVRVGQSQTESEIVVAAICALTDSS</sequence>
<comment type="caution">
    <text evidence="2">The sequence shown here is derived from an EMBL/GenBank/DDBJ whole genome shotgun (WGS) entry which is preliminary data.</text>
</comment>
<feature type="compositionally biased region" description="Polar residues" evidence="1">
    <location>
        <begin position="40"/>
        <end position="50"/>
    </location>
</feature>
<keyword evidence="3" id="KW-1185">Reference proteome</keyword>
<accession>A0AAD7MD50</accession>
<gene>
    <name evidence="2" type="ORF">B0H16DRAFT_1703450</name>
</gene>
<proteinExistence type="predicted"/>